<keyword evidence="3" id="KW-0408">Iron</keyword>
<comment type="caution">
    <text evidence="6">The sequence shown here is derived from an EMBL/GenBank/DDBJ whole genome shotgun (WGS) entry which is preliminary data.</text>
</comment>
<protein>
    <submittedName>
        <fullName evidence="6">3',5'-cyclic-AMP phosphodiesterase</fullName>
        <ecNumber evidence="6">3.1.4.53</ecNumber>
    </submittedName>
</protein>
<accession>A0ABS0FGZ4</accession>
<evidence type="ECO:0000259" key="5">
    <source>
        <dbReference type="Pfam" id="PF00149"/>
    </source>
</evidence>
<gene>
    <name evidence="6" type="primary">cpdA</name>
    <name evidence="6" type="ORF">IRZ65_02790</name>
</gene>
<dbReference type="InterPro" id="IPR026575">
    <property type="entry name" value="GpdQ/CpdA-like"/>
</dbReference>
<dbReference type="GO" id="GO:0004115">
    <property type="term" value="F:3',5'-cyclic-AMP phosphodiesterase activity"/>
    <property type="evidence" value="ECO:0007669"/>
    <property type="project" value="UniProtKB-EC"/>
</dbReference>
<sequence>MALATSPDFLAAPLVVQLTDSHLFSSPEGRLLGLDTRYSLEQVVERVRAEQPTIDLILASGDLAQESTPEAYQSFKELTACLDAPARWLPGNHDKVKVMQTFCAGTDLMDPVLDMGQWRLIMLDSTINGAVPGRFDQEQLELLEKALSEAPDRHVLVSFHHHPVQVGCQWMEPLGVLNPEALFEVLDRYSQVRVILWGHIHQEFDQIRNGVRLLASPSTGLQFEPNSVDFKVGMQAPGYRWLRLLPDGTIETGISRVEGVDFNVDFQGSGY</sequence>
<dbReference type="NCBIfam" id="NF008359">
    <property type="entry name" value="PRK11148.1"/>
    <property type="match status" value="1"/>
</dbReference>
<evidence type="ECO:0000256" key="3">
    <source>
        <dbReference type="ARBA" id="ARBA00023004"/>
    </source>
</evidence>
<dbReference type="EMBL" id="JADMCD010000001">
    <property type="protein sequence ID" value="MBF8639610.1"/>
    <property type="molecule type" value="Genomic_DNA"/>
</dbReference>
<evidence type="ECO:0000256" key="4">
    <source>
        <dbReference type="ARBA" id="ARBA00025742"/>
    </source>
</evidence>
<dbReference type="InterPro" id="IPR004843">
    <property type="entry name" value="Calcineurin-like_PHP"/>
</dbReference>
<keyword evidence="1" id="KW-0479">Metal-binding</keyword>
<keyword evidence="7" id="KW-1185">Reference proteome</keyword>
<dbReference type="PANTHER" id="PTHR42988">
    <property type="entry name" value="PHOSPHOHYDROLASE"/>
    <property type="match status" value="1"/>
</dbReference>
<reference evidence="6 7" key="1">
    <citation type="submission" date="2020-10" db="EMBL/GenBank/DDBJ databases">
        <title>Genome sequences of Pseudomonas isolates.</title>
        <authorList>
            <person name="Wessels L."/>
            <person name="Reich F."/>
            <person name="Hammerl J."/>
        </authorList>
    </citation>
    <scope>NUCLEOTIDE SEQUENCE [LARGE SCALE GENOMIC DNA]</scope>
    <source>
        <strain evidence="6 7">20-MO00624-0</strain>
    </source>
</reference>
<dbReference type="CDD" id="cd07402">
    <property type="entry name" value="MPP_GpdQ"/>
    <property type="match status" value="1"/>
</dbReference>
<name>A0ABS0FGZ4_PSELU</name>
<organism evidence="6 7">
    <name type="scientific">Pseudomonas luteola</name>
    <dbReference type="NCBI Taxonomy" id="47886"/>
    <lineage>
        <taxon>Bacteria</taxon>
        <taxon>Pseudomonadati</taxon>
        <taxon>Pseudomonadota</taxon>
        <taxon>Gammaproteobacteria</taxon>
        <taxon>Pseudomonadales</taxon>
        <taxon>Pseudomonadaceae</taxon>
        <taxon>Pseudomonas</taxon>
    </lineage>
</organism>
<dbReference type="Proteomes" id="UP000626180">
    <property type="component" value="Unassembled WGS sequence"/>
</dbReference>
<dbReference type="EC" id="3.1.4.53" evidence="6"/>
<feature type="domain" description="Calcineurin-like phosphoesterase" evidence="5">
    <location>
        <begin position="15"/>
        <end position="202"/>
    </location>
</feature>
<proteinExistence type="inferred from homology"/>
<comment type="similarity">
    <text evidence="4">Belongs to the cyclic nucleotide phosphodiesterase class-III family.</text>
</comment>
<dbReference type="Gene3D" id="3.60.21.10">
    <property type="match status" value="1"/>
</dbReference>
<dbReference type="InterPro" id="IPR029052">
    <property type="entry name" value="Metallo-depent_PP-like"/>
</dbReference>
<dbReference type="Pfam" id="PF00149">
    <property type="entry name" value="Metallophos"/>
    <property type="match status" value="1"/>
</dbReference>
<evidence type="ECO:0000256" key="2">
    <source>
        <dbReference type="ARBA" id="ARBA00022801"/>
    </source>
</evidence>
<dbReference type="SUPFAM" id="SSF56300">
    <property type="entry name" value="Metallo-dependent phosphatases"/>
    <property type="match status" value="1"/>
</dbReference>
<dbReference type="InterPro" id="IPR050884">
    <property type="entry name" value="CNP_phosphodiesterase-III"/>
</dbReference>
<evidence type="ECO:0000256" key="1">
    <source>
        <dbReference type="ARBA" id="ARBA00022723"/>
    </source>
</evidence>
<evidence type="ECO:0000313" key="7">
    <source>
        <dbReference type="Proteomes" id="UP000626180"/>
    </source>
</evidence>
<dbReference type="PANTHER" id="PTHR42988:SF2">
    <property type="entry name" value="CYCLIC NUCLEOTIDE PHOSPHODIESTERASE CBUA0032-RELATED"/>
    <property type="match status" value="1"/>
</dbReference>
<evidence type="ECO:0000313" key="6">
    <source>
        <dbReference type="EMBL" id="MBF8639610.1"/>
    </source>
</evidence>
<dbReference type="RefSeq" id="WP_037029997.1">
    <property type="nucleotide sequence ID" value="NZ_CP044086.1"/>
</dbReference>
<keyword evidence="2 6" id="KW-0378">Hydrolase</keyword>